<feature type="domain" description="HTH dtxR-type" evidence="13">
    <location>
        <begin position="1"/>
        <end position="70"/>
    </location>
</feature>
<dbReference type="InterPro" id="IPR036388">
    <property type="entry name" value="WH-like_DNA-bd_sf"/>
</dbReference>
<dbReference type="InterPro" id="IPR001367">
    <property type="entry name" value="Fe_dep_repressor"/>
</dbReference>
<dbReference type="InterPro" id="IPR007167">
    <property type="entry name" value="Fe-transptr_FeoA-like"/>
</dbReference>
<dbReference type="Pfam" id="PF02742">
    <property type="entry name" value="Fe_dep_repr_C"/>
    <property type="match status" value="1"/>
</dbReference>
<dbReference type="SMART" id="SM00529">
    <property type="entry name" value="HTH_DTXR"/>
    <property type="match status" value="1"/>
</dbReference>
<evidence type="ECO:0000256" key="6">
    <source>
        <dbReference type="ARBA" id="ARBA00023004"/>
    </source>
</evidence>
<protein>
    <recommendedName>
        <fullName evidence="12">Manganese transport regulator</fullName>
    </recommendedName>
</protein>
<dbReference type="Gene3D" id="1.10.60.10">
    <property type="entry name" value="Iron dependent repressor, metal binding and dimerisation domain"/>
    <property type="match status" value="1"/>
</dbReference>
<comment type="subunit">
    <text evidence="3">Homodimer.</text>
</comment>
<dbReference type="SUPFAM" id="SSF46785">
    <property type="entry name" value="Winged helix' DNA-binding domain"/>
    <property type="match status" value="1"/>
</dbReference>
<dbReference type="InterPro" id="IPR038157">
    <property type="entry name" value="FeoA_core_dom"/>
</dbReference>
<dbReference type="AlphaFoldDB" id="A0A6J4I5I6"/>
<gene>
    <name evidence="14" type="ORF">AVDCRST_MAG54-1493</name>
</gene>
<proteinExistence type="inferred from homology"/>
<dbReference type="InterPro" id="IPR022689">
    <property type="entry name" value="Iron_dep_repressor"/>
</dbReference>
<evidence type="ECO:0000256" key="8">
    <source>
        <dbReference type="ARBA" id="ARBA00023125"/>
    </source>
</evidence>
<dbReference type="InterPro" id="IPR022687">
    <property type="entry name" value="HTH_DTXR"/>
</dbReference>
<evidence type="ECO:0000256" key="9">
    <source>
        <dbReference type="ARBA" id="ARBA00023159"/>
    </source>
</evidence>
<organism evidence="14">
    <name type="scientific">uncultured Actinomycetospora sp</name>
    <dbReference type="NCBI Taxonomy" id="1135996"/>
    <lineage>
        <taxon>Bacteria</taxon>
        <taxon>Bacillati</taxon>
        <taxon>Actinomycetota</taxon>
        <taxon>Actinomycetes</taxon>
        <taxon>Pseudonocardiales</taxon>
        <taxon>Pseudonocardiaceae</taxon>
        <taxon>Actinomycetospora</taxon>
        <taxon>environmental samples</taxon>
    </lineage>
</organism>
<dbReference type="InterPro" id="IPR008988">
    <property type="entry name" value="Transcriptional_repressor_C"/>
</dbReference>
<dbReference type="Gene3D" id="2.30.30.90">
    <property type="match status" value="1"/>
</dbReference>
<comment type="subcellular location">
    <subcellularLocation>
        <location evidence="1">Cytoplasm</location>
    </subcellularLocation>
</comment>
<dbReference type="InterPro" id="IPR036421">
    <property type="entry name" value="Fe_dep_repressor_sf"/>
</dbReference>
<evidence type="ECO:0000256" key="5">
    <source>
        <dbReference type="ARBA" id="ARBA00022491"/>
    </source>
</evidence>
<dbReference type="PANTHER" id="PTHR33238">
    <property type="entry name" value="IRON (METAL) DEPENDENT REPRESSOR, DTXR FAMILY"/>
    <property type="match status" value="1"/>
</dbReference>
<dbReference type="PROSITE" id="PS50944">
    <property type="entry name" value="HTH_DTXR"/>
    <property type="match status" value="1"/>
</dbReference>
<dbReference type="SMART" id="SM00899">
    <property type="entry name" value="FeoA"/>
    <property type="match status" value="1"/>
</dbReference>
<evidence type="ECO:0000256" key="7">
    <source>
        <dbReference type="ARBA" id="ARBA00023015"/>
    </source>
</evidence>
<dbReference type="GO" id="GO:0046983">
    <property type="term" value="F:protein dimerization activity"/>
    <property type="evidence" value="ECO:0007669"/>
    <property type="project" value="InterPro"/>
</dbReference>
<name>A0A6J4I5I6_9PSEU</name>
<reference evidence="14" key="1">
    <citation type="submission" date="2020-02" db="EMBL/GenBank/DDBJ databases">
        <authorList>
            <person name="Meier V. D."/>
        </authorList>
    </citation>
    <scope>NUCLEOTIDE SEQUENCE</scope>
    <source>
        <strain evidence="14">AVDCRST_MAG54</strain>
    </source>
</reference>
<dbReference type="Gene3D" id="1.10.10.10">
    <property type="entry name" value="Winged helix-like DNA-binding domain superfamily/Winged helix DNA-binding domain"/>
    <property type="match status" value="1"/>
</dbReference>
<evidence type="ECO:0000259" key="13">
    <source>
        <dbReference type="PROSITE" id="PS50944"/>
    </source>
</evidence>
<accession>A0A6J4I5I6</accession>
<keyword evidence="11" id="KW-0464">Manganese</keyword>
<evidence type="ECO:0000256" key="1">
    <source>
        <dbReference type="ARBA" id="ARBA00004496"/>
    </source>
</evidence>
<dbReference type="Pfam" id="PF04023">
    <property type="entry name" value="FeoA"/>
    <property type="match status" value="1"/>
</dbReference>
<dbReference type="SUPFAM" id="SSF47979">
    <property type="entry name" value="Iron-dependent repressor protein, dimerization domain"/>
    <property type="match status" value="1"/>
</dbReference>
<dbReference type="GO" id="GO:0003700">
    <property type="term" value="F:DNA-binding transcription factor activity"/>
    <property type="evidence" value="ECO:0007669"/>
    <property type="project" value="InterPro"/>
</dbReference>
<evidence type="ECO:0000256" key="2">
    <source>
        <dbReference type="ARBA" id="ARBA00007871"/>
    </source>
</evidence>
<keyword evidence="5" id="KW-0678">Repressor</keyword>
<evidence type="ECO:0000256" key="4">
    <source>
        <dbReference type="ARBA" id="ARBA00022490"/>
    </source>
</evidence>
<evidence type="ECO:0000256" key="3">
    <source>
        <dbReference type="ARBA" id="ARBA00011738"/>
    </source>
</evidence>
<evidence type="ECO:0000256" key="11">
    <source>
        <dbReference type="ARBA" id="ARBA00023211"/>
    </source>
</evidence>
<dbReference type="GO" id="GO:0046914">
    <property type="term" value="F:transition metal ion binding"/>
    <property type="evidence" value="ECO:0007669"/>
    <property type="project" value="InterPro"/>
</dbReference>
<dbReference type="InterPro" id="IPR036390">
    <property type="entry name" value="WH_DNA-bd_sf"/>
</dbReference>
<sequence length="239" mass="25970">MSGPDAPHSAAVDDYLKSIYASVERGEGPASTSGLARRLGVGASSVSGMVKRLTDQGLVEHRRYGGIRLTAEGTRAALAVLRRHRLLETYLVSELGYGWDEVHDEAEVLEHHVSQRLLDRMDARLGHPRFDPHGDPIPAPDGTVAPFEGRRFSTLDPGDRGRLIRVDDTDPAMLAWLREQGLELGIALELVARRPFGGPFLVRAGEESGTHDHELGPELAEALWVDQVAPGLAPREAAT</sequence>
<keyword evidence="4" id="KW-0963">Cytoplasm</keyword>
<dbReference type="GO" id="GO:0005737">
    <property type="term" value="C:cytoplasm"/>
    <property type="evidence" value="ECO:0007669"/>
    <property type="project" value="UniProtKB-SubCell"/>
</dbReference>
<dbReference type="Pfam" id="PF01325">
    <property type="entry name" value="Fe_dep_repress"/>
    <property type="match status" value="1"/>
</dbReference>
<keyword evidence="6" id="KW-0408">Iron</keyword>
<evidence type="ECO:0000256" key="10">
    <source>
        <dbReference type="ARBA" id="ARBA00023163"/>
    </source>
</evidence>
<evidence type="ECO:0000256" key="12">
    <source>
        <dbReference type="ARBA" id="ARBA00032593"/>
    </source>
</evidence>
<keyword evidence="8" id="KW-0238">DNA-binding</keyword>
<keyword evidence="9" id="KW-0010">Activator</keyword>
<evidence type="ECO:0000313" key="14">
    <source>
        <dbReference type="EMBL" id="CAA9240837.1"/>
    </source>
</evidence>
<dbReference type="InterPro" id="IPR050536">
    <property type="entry name" value="DtxR_MntR_Metal-Reg"/>
</dbReference>
<comment type="similarity">
    <text evidence="2">Belongs to the DtxR/MntR family.</text>
</comment>
<dbReference type="PANTHER" id="PTHR33238:SF11">
    <property type="entry name" value="TRANSCRIPTIONAL REGULATOR MNTR"/>
    <property type="match status" value="1"/>
</dbReference>
<keyword evidence="10" id="KW-0804">Transcription</keyword>
<dbReference type="GO" id="GO:0045892">
    <property type="term" value="P:negative regulation of DNA-templated transcription"/>
    <property type="evidence" value="ECO:0007669"/>
    <property type="project" value="TreeGrafter"/>
</dbReference>
<dbReference type="GO" id="GO:0003677">
    <property type="term" value="F:DNA binding"/>
    <property type="evidence" value="ECO:0007669"/>
    <property type="project" value="UniProtKB-KW"/>
</dbReference>
<dbReference type="FunFam" id="1.10.60.10:FF:000004">
    <property type="entry name" value="DtxR family transcriptional regulator"/>
    <property type="match status" value="1"/>
</dbReference>
<dbReference type="SUPFAM" id="SSF50037">
    <property type="entry name" value="C-terminal domain of transcriptional repressors"/>
    <property type="match status" value="1"/>
</dbReference>
<keyword evidence="7" id="KW-0805">Transcription regulation</keyword>
<dbReference type="EMBL" id="CADCTH010000203">
    <property type="protein sequence ID" value="CAA9240837.1"/>
    <property type="molecule type" value="Genomic_DNA"/>
</dbReference>